<evidence type="ECO:0000313" key="2">
    <source>
        <dbReference type="EMBL" id="BBY37463.1"/>
    </source>
</evidence>
<dbReference type="EMBL" id="AP022590">
    <property type="protein sequence ID" value="BBY37463.1"/>
    <property type="molecule type" value="Genomic_DNA"/>
</dbReference>
<accession>A0ABN6A6G7</accession>
<name>A0ABN6A6G7_MYCNT</name>
<protein>
    <submittedName>
        <fullName evidence="2">Uncharacterized protein</fullName>
    </submittedName>
</protein>
<feature type="region of interest" description="Disordered" evidence="1">
    <location>
        <begin position="126"/>
        <end position="196"/>
    </location>
</feature>
<proteinExistence type="predicted"/>
<feature type="compositionally biased region" description="Basic and acidic residues" evidence="1">
    <location>
        <begin position="155"/>
        <end position="165"/>
    </location>
</feature>
<evidence type="ECO:0000256" key="1">
    <source>
        <dbReference type="SAM" id="MobiDB-lite"/>
    </source>
</evidence>
<reference evidence="2 3" key="1">
    <citation type="journal article" date="2019" name="Emerg. Microbes Infect.">
        <title>Comprehensive subspecies identification of 175 nontuberculous mycobacteria species based on 7547 genomic profiles.</title>
        <authorList>
            <person name="Matsumoto Y."/>
            <person name="Kinjo T."/>
            <person name="Motooka D."/>
            <person name="Nabeya D."/>
            <person name="Jung N."/>
            <person name="Uechi K."/>
            <person name="Horii T."/>
            <person name="Iida T."/>
            <person name="Fujita J."/>
            <person name="Nakamura S."/>
        </authorList>
    </citation>
    <scope>NUCLEOTIDE SEQUENCE [LARGE SCALE GENOMIC DNA]</scope>
    <source>
        <strain evidence="2 3">JCM 18113</strain>
    </source>
</reference>
<sequence>MDHIEQDGTDMRPKNLGREDVDHLRRRVVRSPERNGRIFAIHKTFAWIAHDEVADIPEPKLHGHRHRAHAGGRLPGIRRGTRAAHISSLRTYSASALPAPAAMPIRITVEPRPRIQTADRGAQPIARPLAAIMRQKPVDESPQGRPTEINPSTDPGRDRQHHRETSSAATSKRSGGRIDLAGNARRMPLAGPCHSW</sequence>
<gene>
    <name evidence="2" type="ORF">MMAN_15970</name>
</gene>
<keyword evidence="3" id="KW-1185">Reference proteome</keyword>
<organism evidence="2 3">
    <name type="scientific">Mycobacterium mantenii</name>
    <dbReference type="NCBI Taxonomy" id="560555"/>
    <lineage>
        <taxon>Bacteria</taxon>
        <taxon>Bacillati</taxon>
        <taxon>Actinomycetota</taxon>
        <taxon>Actinomycetes</taxon>
        <taxon>Mycobacteriales</taxon>
        <taxon>Mycobacteriaceae</taxon>
        <taxon>Mycobacterium</taxon>
        <taxon>Mycobacterium avium complex (MAC)</taxon>
    </lineage>
</organism>
<evidence type="ECO:0000313" key="3">
    <source>
        <dbReference type="Proteomes" id="UP000465812"/>
    </source>
</evidence>
<dbReference type="Proteomes" id="UP000465812">
    <property type="component" value="Chromosome"/>
</dbReference>